<dbReference type="Proteomes" id="UP000004277">
    <property type="component" value="Unassembled WGS sequence"/>
</dbReference>
<accession>A0ACD3SKH5</accession>
<gene>
    <name evidence="1" type="ORF">MW7_016585</name>
</gene>
<proteinExistence type="predicted"/>
<dbReference type="EMBL" id="AKCV02000026">
    <property type="protein sequence ID" value="TMS56694.1"/>
    <property type="molecule type" value="Genomic_DNA"/>
</dbReference>
<protein>
    <submittedName>
        <fullName evidence="1">L-serine ammonia-lyase</fullName>
        <ecNumber evidence="1">4.3.1.17</ecNumber>
    </submittedName>
</protein>
<keyword evidence="2" id="KW-1185">Reference proteome</keyword>
<evidence type="ECO:0000313" key="1">
    <source>
        <dbReference type="EMBL" id="TMS56694.1"/>
    </source>
</evidence>
<comment type="caution">
    <text evidence="1">The sequence shown here is derived from an EMBL/GenBank/DDBJ whole genome shotgun (WGS) entry which is preliminary data.</text>
</comment>
<sequence>MSVSTFDLFKIGIGPSSSHTVGPMIAACRFARRLEEYGVLARVAAVRVELHGSLGATGKGHGSDKAVLLGLEGNLPDRIDPDYAMARLDTIRAERSIALLGTHAIPFVEKTQLMFYHQTAALPQHPNGMRFVASDADGQELLKREYYSVGGGFVVNCEGRRVNGTPDGAAPPYPFRTGAELLALCAASGLTIPRLMFENEKTWRSEDEIRAALRAIWQAMEGAIQRGCRSSGELPGPMRVRRRAAVQYEQLRQRPEESLRDPLSMLDWVNLYAMAVNEENAAGGRIVTAPTNGAAGVIPSVLQYYVKFVPGANEQGIFDFLLTAAAVGVLYKENASISGAEVGCQGEVGVACSMAAGGLAAVLGGSTAQIENAAEIGMEHNLGMTCDPVGGLVQIPCIERNAMGAIKAISAARMALRGDGQHYVSLDSVIRTMMQTGADMKTKYKETSRGGLAVNVIEC</sequence>
<keyword evidence="1" id="KW-0456">Lyase</keyword>
<reference evidence="1" key="1">
    <citation type="submission" date="2019-05" db="EMBL/GenBank/DDBJ databases">
        <title>Revised genome assembly of Burkholderiaceae (previously Ralstonia) sp. PBA.</title>
        <authorList>
            <person name="Gan H.M."/>
        </authorList>
    </citation>
    <scope>NUCLEOTIDE SEQUENCE</scope>
    <source>
        <strain evidence="1">PBA</strain>
    </source>
</reference>
<name>A0ACD3SKH5_9BURK</name>
<dbReference type="EC" id="4.3.1.17" evidence="1"/>
<organism evidence="1 2">
    <name type="scientific">Imbroritus primus</name>
    <dbReference type="NCBI Taxonomy" id="3058603"/>
    <lineage>
        <taxon>Bacteria</taxon>
        <taxon>Pseudomonadati</taxon>
        <taxon>Pseudomonadota</taxon>
        <taxon>Betaproteobacteria</taxon>
        <taxon>Burkholderiales</taxon>
        <taxon>Burkholderiaceae</taxon>
        <taxon>Imbroritus</taxon>
    </lineage>
</organism>
<evidence type="ECO:0000313" key="2">
    <source>
        <dbReference type="Proteomes" id="UP000004277"/>
    </source>
</evidence>